<dbReference type="EMBL" id="AP019779">
    <property type="protein sequence ID" value="BBL62605.1"/>
    <property type="molecule type" value="Genomic_DNA"/>
</dbReference>
<evidence type="ECO:0000313" key="2">
    <source>
        <dbReference type="Proteomes" id="UP000825015"/>
    </source>
</evidence>
<proteinExistence type="predicted"/>
<protein>
    <submittedName>
        <fullName evidence="1">Uncharacterized protein</fullName>
    </submittedName>
</protein>
<accession>A0ACA8R5F7</accession>
<sequence>MSKTQTILHIQGKTIYIVKAAGGWSLMIMSDEILLDNYHNKRGHIHPEPENHKKEIKIKFNTQTENLNIIVTHINQNKKVIIKELIKELK</sequence>
<name>A0ACA8R5F7_METAZ</name>
<keyword evidence="2" id="KW-1185">Reference proteome</keyword>
<evidence type="ECO:0000313" key="1">
    <source>
        <dbReference type="EMBL" id="BBL62605.1"/>
    </source>
</evidence>
<organism evidence="1 2">
    <name type="scientific">Methanobrevibacter arboriphilus</name>
    <dbReference type="NCBI Taxonomy" id="39441"/>
    <lineage>
        <taxon>Archaea</taxon>
        <taxon>Methanobacteriati</taxon>
        <taxon>Methanobacteriota</taxon>
        <taxon>Methanomada group</taxon>
        <taxon>Methanobacteria</taxon>
        <taxon>Methanobacteriales</taxon>
        <taxon>Methanobacteriaceae</taxon>
        <taxon>Methanobrevibacter</taxon>
    </lineage>
</organism>
<gene>
    <name evidence="1" type="ORF">MarbSA_16450</name>
</gene>
<dbReference type="Proteomes" id="UP000825015">
    <property type="component" value="Chromosome"/>
</dbReference>
<reference evidence="1" key="1">
    <citation type="submission" date="2019-06" db="EMBL/GenBank/DDBJ databases">
        <title>Complete genome sequence of Methanobrevibacter arboriphilus strain SA.</title>
        <authorList>
            <person name="Asakawa S."/>
        </authorList>
    </citation>
    <scope>NUCLEOTIDE SEQUENCE</scope>
    <source>
        <strain evidence="1">SA</strain>
    </source>
</reference>